<dbReference type="GO" id="GO:0003824">
    <property type="term" value="F:catalytic activity"/>
    <property type="evidence" value="ECO:0007669"/>
    <property type="project" value="InterPro"/>
</dbReference>
<dbReference type="Pfam" id="PF01035">
    <property type="entry name" value="DNA_binding_1"/>
    <property type="match status" value="1"/>
</dbReference>
<evidence type="ECO:0000259" key="2">
    <source>
        <dbReference type="Pfam" id="PF01035"/>
    </source>
</evidence>
<dbReference type="InterPro" id="IPR014048">
    <property type="entry name" value="MethylDNA_cys_MeTrfase_DNA-bd"/>
</dbReference>
<keyword evidence="1" id="KW-0227">DNA damage</keyword>
<evidence type="ECO:0000256" key="1">
    <source>
        <dbReference type="ARBA" id="ARBA00022763"/>
    </source>
</evidence>
<dbReference type="RefSeq" id="WP_173814709.1">
    <property type="nucleotide sequence ID" value="NZ_JAAITX010000004.1"/>
</dbReference>
<reference evidence="5 6" key="1">
    <citation type="journal article" date="2020" name="Cell Host Microbe">
        <title>Functional and Genomic Variation between Human-Derived Isolates of Lachnospiraceae Reveals Inter- and Intra-Species Diversity.</title>
        <authorList>
            <person name="Sorbara M.T."/>
            <person name="Littmann E.R."/>
            <person name="Fontana E."/>
            <person name="Moody T.U."/>
            <person name="Kohout C.E."/>
            <person name="Gjonbalaj M."/>
            <person name="Eaton V."/>
            <person name="Seok R."/>
            <person name="Leiner I.M."/>
            <person name="Pamer E.G."/>
        </authorList>
    </citation>
    <scope>NUCLEOTIDE SEQUENCE [LARGE SCALE GENOMIC DNA]</scope>
    <source>
        <strain evidence="4 5">MSK.17.11</strain>
        <strain evidence="3 6">MSK.17.38</strain>
    </source>
</reference>
<evidence type="ECO:0000313" key="5">
    <source>
        <dbReference type="Proteomes" id="UP000528555"/>
    </source>
</evidence>
<name>A0A850HJI1_9FIRM</name>
<evidence type="ECO:0000313" key="6">
    <source>
        <dbReference type="Proteomes" id="UP000701680"/>
    </source>
</evidence>
<dbReference type="CDD" id="cd06445">
    <property type="entry name" value="ATase"/>
    <property type="match status" value="1"/>
</dbReference>
<dbReference type="SUPFAM" id="SSF46767">
    <property type="entry name" value="Methylated DNA-protein cysteine methyltransferase, C-terminal domain"/>
    <property type="match status" value="1"/>
</dbReference>
<evidence type="ECO:0000313" key="4">
    <source>
        <dbReference type="EMBL" id="NVH58481.1"/>
    </source>
</evidence>
<evidence type="ECO:0000313" key="3">
    <source>
        <dbReference type="EMBL" id="NSK14707.1"/>
    </source>
</evidence>
<dbReference type="PANTHER" id="PTHR42942:SF1">
    <property type="entry name" value="ALKYLTRANSFERASE-LIKE PROTEIN 1"/>
    <property type="match status" value="1"/>
</dbReference>
<dbReference type="Proteomes" id="UP000528555">
    <property type="component" value="Unassembled WGS sequence"/>
</dbReference>
<dbReference type="EMBL" id="JAAIUO010000004">
    <property type="protein sequence ID" value="NSK14707.1"/>
    <property type="molecule type" value="Genomic_DNA"/>
</dbReference>
<dbReference type="Gene3D" id="1.10.10.10">
    <property type="entry name" value="Winged helix-like DNA-binding domain superfamily/Winged helix DNA-binding domain"/>
    <property type="match status" value="1"/>
</dbReference>
<dbReference type="Proteomes" id="UP000701680">
    <property type="component" value="Unassembled WGS sequence"/>
</dbReference>
<dbReference type="GO" id="GO:0006281">
    <property type="term" value="P:DNA repair"/>
    <property type="evidence" value="ECO:0007669"/>
    <property type="project" value="InterPro"/>
</dbReference>
<feature type="domain" description="Methylated-DNA-[protein]-cysteine S-methyltransferase DNA binding" evidence="2">
    <location>
        <begin position="7"/>
        <end position="87"/>
    </location>
</feature>
<sequence>MKEKNAYEKIYDVIREIPEGKVASYGQVAELAGNRRWVRVVGYALHALPSGSDVPWYRVVTKEGKLFSCKDGSGYNIQAALLKKEGVKLAAGKVDMEQFQWRKRLL</sequence>
<accession>A0A850HJI1</accession>
<gene>
    <name evidence="4" type="ORF">G5A66_07440</name>
    <name evidence="3" type="ORF">G5A75_07460</name>
</gene>
<keyword evidence="5" id="KW-1185">Reference proteome</keyword>
<organism evidence="4 5">
    <name type="scientific">Dorea phocaeensis</name>
    <dbReference type="NCBI Taxonomy" id="2040291"/>
    <lineage>
        <taxon>Bacteria</taxon>
        <taxon>Bacillati</taxon>
        <taxon>Bacillota</taxon>
        <taxon>Clostridia</taxon>
        <taxon>Lachnospirales</taxon>
        <taxon>Lachnospiraceae</taxon>
        <taxon>Dorea</taxon>
    </lineage>
</organism>
<dbReference type="InterPro" id="IPR036217">
    <property type="entry name" value="MethylDNA_cys_MeTrfase_DNAb"/>
</dbReference>
<comment type="caution">
    <text evidence="4">The sequence shown here is derived from an EMBL/GenBank/DDBJ whole genome shotgun (WGS) entry which is preliminary data.</text>
</comment>
<dbReference type="InterPro" id="IPR052520">
    <property type="entry name" value="ATL_DNA_repair"/>
</dbReference>
<dbReference type="InterPro" id="IPR036388">
    <property type="entry name" value="WH-like_DNA-bd_sf"/>
</dbReference>
<proteinExistence type="predicted"/>
<reference evidence="4" key="2">
    <citation type="submission" date="2020-02" db="EMBL/GenBank/DDBJ databases">
        <authorList>
            <person name="Littmann E."/>
            <person name="Sorbara M."/>
        </authorList>
    </citation>
    <scope>NUCLEOTIDE SEQUENCE</scope>
    <source>
        <strain evidence="4">MSK.17.11</strain>
        <strain evidence="3">MSK.17.38</strain>
    </source>
</reference>
<dbReference type="AlphaFoldDB" id="A0A850HJI1"/>
<protein>
    <submittedName>
        <fullName evidence="4">MGMT family protein</fullName>
    </submittedName>
</protein>
<dbReference type="EMBL" id="JAAITX010000004">
    <property type="protein sequence ID" value="NVH58481.1"/>
    <property type="molecule type" value="Genomic_DNA"/>
</dbReference>
<dbReference type="PANTHER" id="PTHR42942">
    <property type="entry name" value="6-O-METHYLGUANINE DNA METHYLTRANSFERASE"/>
    <property type="match status" value="1"/>
</dbReference>